<name>A0A375I891_9BURK</name>
<sequence>MENLVGNRIDVVKYDTITEGSWIFKRKKEVKQRVARIGWPRDGATVSKQVLRDLRRDCKLTEDHGIDSANFYASERPVDYFLRHYSSVLRRLAKT</sequence>
<reference evidence="1 2" key="1">
    <citation type="submission" date="2018-01" db="EMBL/GenBank/DDBJ databases">
        <authorList>
            <person name="Gaut B.S."/>
            <person name="Morton B.R."/>
            <person name="Clegg M.T."/>
            <person name="Duvall M.R."/>
        </authorList>
    </citation>
    <scope>NUCLEOTIDE SEQUENCE [LARGE SCALE GENOMIC DNA]</scope>
    <source>
        <strain evidence="1">Cupriavidus taiwanensis LMG 19425</strain>
    </source>
</reference>
<gene>
    <name evidence="1" type="ORF">CT19425_30250</name>
</gene>
<dbReference type="AlphaFoldDB" id="A0A375I891"/>
<dbReference type="Proteomes" id="UP000255505">
    <property type="component" value="Chromosome I"/>
</dbReference>
<organism evidence="1 2">
    <name type="scientific">Cupriavidus taiwanensis</name>
    <dbReference type="NCBI Taxonomy" id="164546"/>
    <lineage>
        <taxon>Bacteria</taxon>
        <taxon>Pseudomonadati</taxon>
        <taxon>Pseudomonadota</taxon>
        <taxon>Betaproteobacteria</taxon>
        <taxon>Burkholderiales</taxon>
        <taxon>Burkholderiaceae</taxon>
        <taxon>Cupriavidus</taxon>
    </lineage>
</organism>
<dbReference type="EMBL" id="LT991976">
    <property type="protein sequence ID" value="SPK71026.1"/>
    <property type="molecule type" value="Genomic_DNA"/>
</dbReference>
<accession>A0A375I891</accession>
<protein>
    <submittedName>
        <fullName evidence="1">Uncharacterized protein</fullName>
    </submittedName>
</protein>
<evidence type="ECO:0000313" key="2">
    <source>
        <dbReference type="Proteomes" id="UP000255505"/>
    </source>
</evidence>
<evidence type="ECO:0000313" key="1">
    <source>
        <dbReference type="EMBL" id="SPK71026.1"/>
    </source>
</evidence>
<proteinExistence type="predicted"/>